<dbReference type="HOGENOM" id="CLU_1633668_0_0_11"/>
<dbReference type="Proteomes" id="UP000030300">
    <property type="component" value="Chromosome"/>
</dbReference>
<evidence type="ECO:0000313" key="2">
    <source>
        <dbReference type="Proteomes" id="UP000030300"/>
    </source>
</evidence>
<sequence>MTPLVAVVVLQGVALVLVVLALVGLQQNLRRLERRVGRTGASRRGATELTALRPQDGANLSCVLLVSDHCPICASVLPAFVEPGADDRSVERIVLSRVALTQHDVGPLRTVVDRDLYDALDPGWQPALAVVDAAGEVLAIRPAGSVDAVRALLGTAAQRAGR</sequence>
<dbReference type="AlphaFoldDB" id="A0A0A1DR18"/>
<organism evidence="1 2">
    <name type="scientific">Nocardioides simplex</name>
    <name type="common">Arthrobacter simplex</name>
    <dbReference type="NCBI Taxonomy" id="2045"/>
    <lineage>
        <taxon>Bacteria</taxon>
        <taxon>Bacillati</taxon>
        <taxon>Actinomycetota</taxon>
        <taxon>Actinomycetes</taxon>
        <taxon>Propionibacteriales</taxon>
        <taxon>Nocardioidaceae</taxon>
        <taxon>Pimelobacter</taxon>
    </lineage>
</organism>
<keyword evidence="2" id="KW-1185">Reference proteome</keyword>
<evidence type="ECO:0000313" key="1">
    <source>
        <dbReference type="EMBL" id="AIY19012.1"/>
    </source>
</evidence>
<dbReference type="OrthoDB" id="5194847at2"/>
<gene>
    <name evidence="1" type="ORF">KR76_23565</name>
</gene>
<dbReference type="EMBL" id="CP009896">
    <property type="protein sequence ID" value="AIY19012.1"/>
    <property type="molecule type" value="Genomic_DNA"/>
</dbReference>
<accession>A0A0A1DR18</accession>
<dbReference type="RefSeq" id="WP_038681825.1">
    <property type="nucleotide sequence ID" value="NZ_BJMC01000015.1"/>
</dbReference>
<dbReference type="STRING" id="2045.KR76_23565"/>
<dbReference type="GeneID" id="96611750"/>
<protein>
    <submittedName>
        <fullName evidence="1">Uncharacterized protein</fullName>
    </submittedName>
</protein>
<name>A0A0A1DR18_NOCSI</name>
<reference evidence="1 2" key="1">
    <citation type="journal article" date="2015" name="Genome Announc.">
        <title>Complete Genome Sequence of Steroid-Transforming Nocardioides simplex VKM Ac-2033D.</title>
        <authorList>
            <person name="Shtratnikova V.Y."/>
            <person name="Schelkunov M.I."/>
            <person name="Pekov Y.A."/>
            <person name="Fokina V.V."/>
            <person name="Logacheva M.D."/>
            <person name="Sokolov S.L."/>
            <person name="Bragin E.Y."/>
            <person name="Ashapkin V.V."/>
            <person name="Donova M.V."/>
        </authorList>
    </citation>
    <scope>NUCLEOTIDE SEQUENCE [LARGE SCALE GENOMIC DNA]</scope>
    <source>
        <strain evidence="1 2">VKM Ac-2033D</strain>
    </source>
</reference>
<proteinExistence type="predicted"/>
<dbReference type="KEGG" id="psim:KR76_23565"/>